<dbReference type="AlphaFoldDB" id="A0AAD8NKW6"/>
<proteinExistence type="predicted"/>
<evidence type="ECO:0000313" key="3">
    <source>
        <dbReference type="Proteomes" id="UP001229421"/>
    </source>
</evidence>
<feature type="region of interest" description="Disordered" evidence="1">
    <location>
        <begin position="58"/>
        <end position="82"/>
    </location>
</feature>
<name>A0AAD8NKW6_TARER</name>
<evidence type="ECO:0000313" key="2">
    <source>
        <dbReference type="EMBL" id="KAK1419745.1"/>
    </source>
</evidence>
<evidence type="ECO:0000256" key="1">
    <source>
        <dbReference type="SAM" id="MobiDB-lite"/>
    </source>
</evidence>
<comment type="caution">
    <text evidence="2">The sequence shown here is derived from an EMBL/GenBank/DDBJ whole genome shotgun (WGS) entry which is preliminary data.</text>
</comment>
<gene>
    <name evidence="2" type="ORF">QVD17_29051</name>
</gene>
<feature type="compositionally biased region" description="Basic residues" evidence="1">
    <location>
        <begin position="62"/>
        <end position="82"/>
    </location>
</feature>
<organism evidence="2 3">
    <name type="scientific">Tagetes erecta</name>
    <name type="common">African marigold</name>
    <dbReference type="NCBI Taxonomy" id="13708"/>
    <lineage>
        <taxon>Eukaryota</taxon>
        <taxon>Viridiplantae</taxon>
        <taxon>Streptophyta</taxon>
        <taxon>Embryophyta</taxon>
        <taxon>Tracheophyta</taxon>
        <taxon>Spermatophyta</taxon>
        <taxon>Magnoliopsida</taxon>
        <taxon>eudicotyledons</taxon>
        <taxon>Gunneridae</taxon>
        <taxon>Pentapetalae</taxon>
        <taxon>asterids</taxon>
        <taxon>campanulids</taxon>
        <taxon>Asterales</taxon>
        <taxon>Asteraceae</taxon>
        <taxon>Asteroideae</taxon>
        <taxon>Heliantheae alliance</taxon>
        <taxon>Tageteae</taxon>
        <taxon>Tagetes</taxon>
    </lineage>
</organism>
<accession>A0AAD8NKW6</accession>
<sequence>MLADNWLKMICRSVPIVASLGFDLLEHTQLTGGCKPGWKQTFGIVSLADVKYILEQQAKETKGKRRRKRPRKRGKRPRNKIC</sequence>
<reference evidence="2" key="1">
    <citation type="journal article" date="2023" name="bioRxiv">
        <title>Improved chromosome-level genome assembly for marigold (Tagetes erecta).</title>
        <authorList>
            <person name="Jiang F."/>
            <person name="Yuan L."/>
            <person name="Wang S."/>
            <person name="Wang H."/>
            <person name="Xu D."/>
            <person name="Wang A."/>
            <person name="Fan W."/>
        </authorList>
    </citation>
    <scope>NUCLEOTIDE SEQUENCE</scope>
    <source>
        <strain evidence="2">WSJ</strain>
        <tissue evidence="2">Leaf</tissue>
    </source>
</reference>
<protein>
    <submittedName>
        <fullName evidence="2">Uncharacterized protein</fullName>
    </submittedName>
</protein>
<keyword evidence="3" id="KW-1185">Reference proteome</keyword>
<dbReference type="EMBL" id="JAUHHV010000007">
    <property type="protein sequence ID" value="KAK1419745.1"/>
    <property type="molecule type" value="Genomic_DNA"/>
</dbReference>
<dbReference type="Proteomes" id="UP001229421">
    <property type="component" value="Unassembled WGS sequence"/>
</dbReference>